<dbReference type="Proteomes" id="UP001049176">
    <property type="component" value="Chromosome 7"/>
</dbReference>
<keyword evidence="4" id="KW-1185">Reference proteome</keyword>
<feature type="region of interest" description="Disordered" evidence="2">
    <location>
        <begin position="1"/>
        <end position="20"/>
    </location>
</feature>
<evidence type="ECO:0000256" key="2">
    <source>
        <dbReference type="SAM" id="MobiDB-lite"/>
    </source>
</evidence>
<dbReference type="KEGG" id="more:E1B28_010944"/>
<feature type="region of interest" description="Disordered" evidence="2">
    <location>
        <begin position="79"/>
        <end position="102"/>
    </location>
</feature>
<dbReference type="GeneID" id="66080019"/>
<dbReference type="InterPro" id="IPR046521">
    <property type="entry name" value="DUF6698"/>
</dbReference>
<dbReference type="Pfam" id="PF20414">
    <property type="entry name" value="DUF6698"/>
    <property type="match status" value="1"/>
</dbReference>
<protein>
    <submittedName>
        <fullName evidence="3">Uncharacterized protein</fullName>
    </submittedName>
</protein>
<dbReference type="EMBL" id="CM032187">
    <property type="protein sequence ID" value="KAG7089245.1"/>
    <property type="molecule type" value="Genomic_DNA"/>
</dbReference>
<feature type="region of interest" description="Disordered" evidence="2">
    <location>
        <begin position="277"/>
        <end position="308"/>
    </location>
</feature>
<evidence type="ECO:0000313" key="4">
    <source>
        <dbReference type="Proteomes" id="UP001049176"/>
    </source>
</evidence>
<feature type="compositionally biased region" description="Low complexity" evidence="2">
    <location>
        <begin position="1"/>
        <end position="14"/>
    </location>
</feature>
<gene>
    <name evidence="3" type="ORF">E1B28_010944</name>
</gene>
<dbReference type="OrthoDB" id="2662502at2759"/>
<comment type="caution">
    <text evidence="3">The sequence shown here is derived from an EMBL/GenBank/DDBJ whole genome shotgun (WGS) entry which is preliminary data.</text>
</comment>
<reference evidence="3" key="1">
    <citation type="journal article" date="2021" name="Genome Biol. Evol.">
        <title>The assembled and annotated genome of the fairy-ring fungus Marasmius oreades.</title>
        <authorList>
            <person name="Hiltunen M."/>
            <person name="Ament-Velasquez S.L."/>
            <person name="Johannesson H."/>
        </authorList>
    </citation>
    <scope>NUCLEOTIDE SEQUENCE</scope>
    <source>
        <strain evidence="3">03SP1</strain>
    </source>
</reference>
<evidence type="ECO:0000256" key="1">
    <source>
        <dbReference type="SAM" id="Coils"/>
    </source>
</evidence>
<keyword evidence="1" id="KW-0175">Coiled coil</keyword>
<dbReference type="RefSeq" id="XP_043005715.1">
    <property type="nucleotide sequence ID" value="XM_043155931.1"/>
</dbReference>
<evidence type="ECO:0000313" key="3">
    <source>
        <dbReference type="EMBL" id="KAG7089245.1"/>
    </source>
</evidence>
<accession>A0A9P7RTT1</accession>
<organism evidence="3 4">
    <name type="scientific">Marasmius oreades</name>
    <name type="common">fairy-ring Marasmius</name>
    <dbReference type="NCBI Taxonomy" id="181124"/>
    <lineage>
        <taxon>Eukaryota</taxon>
        <taxon>Fungi</taxon>
        <taxon>Dikarya</taxon>
        <taxon>Basidiomycota</taxon>
        <taxon>Agaricomycotina</taxon>
        <taxon>Agaricomycetes</taxon>
        <taxon>Agaricomycetidae</taxon>
        <taxon>Agaricales</taxon>
        <taxon>Marasmiineae</taxon>
        <taxon>Marasmiaceae</taxon>
        <taxon>Marasmius</taxon>
    </lineage>
</organism>
<name>A0A9P7RTT1_9AGAR</name>
<feature type="coiled-coil region" evidence="1">
    <location>
        <begin position="20"/>
        <end position="47"/>
    </location>
</feature>
<proteinExistence type="predicted"/>
<dbReference type="AlphaFoldDB" id="A0A9P7RTT1"/>
<sequence length="337" mass="37730">MSSPSPSQLSPSHSEGGPVVPHLKHRIIQLEDEIKTIQDRKKRDATESTCICETTLARGIRKVVTLRVPLKAIVDENDRRASADGHEQIRSALSDEEKELEREQDRNFESFKSLVKLFGRLLLSRVLEGEGYLDRLKTVSDADEQGQALSHWVTDVLVSTKTEVANWLNGIDKNDLIAGDYVEPRSSIFNPHTREGRGFQNSMTGRLLTPIDYNWDDPDVCQKIRDLHPDFPTHELYLRLLYAGYSGDPNNFRKGFLKSVLLVRTLKHILTSSSSTLDYVGESSHSGSEDGPPPRKHQCHNKTGRESSKKHIASLLGITTVSHFADSAPRRGNVSAS</sequence>